<accession>A0ABS9DX67</accession>
<dbReference type="CDD" id="cd06558">
    <property type="entry name" value="crotonase-like"/>
    <property type="match status" value="1"/>
</dbReference>
<dbReference type="InterPro" id="IPR036291">
    <property type="entry name" value="NAD(P)-bd_dom_sf"/>
</dbReference>
<organism evidence="16 17">
    <name type="scientific">Acidiphilium iwatense</name>
    <dbReference type="NCBI Taxonomy" id="768198"/>
    <lineage>
        <taxon>Bacteria</taxon>
        <taxon>Pseudomonadati</taxon>
        <taxon>Pseudomonadota</taxon>
        <taxon>Alphaproteobacteria</taxon>
        <taxon>Acetobacterales</taxon>
        <taxon>Acidocellaceae</taxon>
        <taxon>Acidiphilium</taxon>
    </lineage>
</organism>
<comment type="subunit">
    <text evidence="3">Monomer.</text>
</comment>
<comment type="caution">
    <text evidence="16">The sequence shown here is derived from an EMBL/GenBank/DDBJ whole genome shotgun (WGS) entry which is preliminary data.</text>
</comment>
<dbReference type="Gene3D" id="1.10.1040.50">
    <property type="match status" value="1"/>
</dbReference>
<evidence type="ECO:0000256" key="9">
    <source>
        <dbReference type="ARBA" id="ARBA00023140"/>
    </source>
</evidence>
<evidence type="ECO:0000259" key="15">
    <source>
        <dbReference type="Pfam" id="PF02737"/>
    </source>
</evidence>
<protein>
    <submittedName>
        <fullName evidence="16">3-hydroxyacyl-CoA dehydrogenase NAD-binding domain-containing protein</fullName>
    </submittedName>
</protein>
<keyword evidence="11" id="KW-0456">Lyase</keyword>
<evidence type="ECO:0000256" key="12">
    <source>
        <dbReference type="ARBA" id="ARBA00023268"/>
    </source>
</evidence>
<dbReference type="EMBL" id="JAKGBZ010000005">
    <property type="protein sequence ID" value="MCF3945914.1"/>
    <property type="molecule type" value="Genomic_DNA"/>
</dbReference>
<dbReference type="PANTHER" id="PTHR23309:SF49">
    <property type="entry name" value="PEROXISOMAL BIFUNCTIONAL ENZYME"/>
    <property type="match status" value="1"/>
</dbReference>
<keyword evidence="9" id="KW-0576">Peroxisome</keyword>
<evidence type="ECO:0000313" key="17">
    <source>
        <dbReference type="Proteomes" id="UP001521209"/>
    </source>
</evidence>
<feature type="domain" description="3-hydroxyacyl-CoA dehydrogenase NAD binding" evidence="15">
    <location>
        <begin position="300"/>
        <end position="476"/>
    </location>
</feature>
<keyword evidence="6" id="KW-0560">Oxidoreductase</keyword>
<evidence type="ECO:0000256" key="7">
    <source>
        <dbReference type="ARBA" id="ARBA00023027"/>
    </source>
</evidence>
<keyword evidence="12" id="KW-0511">Multifunctional enzyme</keyword>
<dbReference type="InterPro" id="IPR006176">
    <property type="entry name" value="3-OHacyl-CoA_DH_NAD-bd"/>
</dbReference>
<keyword evidence="8" id="KW-0443">Lipid metabolism</keyword>
<comment type="catalytic activity">
    <reaction evidence="13">
        <text>a (3S)-3-hydroxyacyl-CoA + NAD(+) = a 3-oxoacyl-CoA + NADH + H(+)</text>
        <dbReference type="Rhea" id="RHEA:22432"/>
        <dbReference type="ChEBI" id="CHEBI:15378"/>
        <dbReference type="ChEBI" id="CHEBI:57318"/>
        <dbReference type="ChEBI" id="CHEBI:57540"/>
        <dbReference type="ChEBI" id="CHEBI:57945"/>
        <dbReference type="ChEBI" id="CHEBI:90726"/>
        <dbReference type="EC" id="1.1.1.35"/>
    </reaction>
</comment>
<evidence type="ECO:0000256" key="13">
    <source>
        <dbReference type="ARBA" id="ARBA00049556"/>
    </source>
</evidence>
<dbReference type="InterPro" id="IPR008927">
    <property type="entry name" value="6-PGluconate_DH-like_C_sf"/>
</dbReference>
<feature type="domain" description="3-hydroxyacyl-CoA dehydrogenase C-terminal" evidence="14">
    <location>
        <begin position="479"/>
        <end position="565"/>
    </location>
</feature>
<gene>
    <name evidence="16" type="ORF">L2A60_04345</name>
</gene>
<evidence type="ECO:0000256" key="1">
    <source>
        <dbReference type="ARBA" id="ARBA00004275"/>
    </source>
</evidence>
<evidence type="ECO:0000256" key="6">
    <source>
        <dbReference type="ARBA" id="ARBA00023002"/>
    </source>
</evidence>
<dbReference type="Gene3D" id="3.90.226.10">
    <property type="entry name" value="2-enoyl-CoA Hydratase, Chain A, domain 1"/>
    <property type="match status" value="1"/>
</dbReference>
<dbReference type="InterPro" id="IPR029045">
    <property type="entry name" value="ClpP/crotonase-like_dom_sf"/>
</dbReference>
<evidence type="ECO:0000256" key="4">
    <source>
        <dbReference type="ARBA" id="ARBA00022832"/>
    </source>
</evidence>
<dbReference type="InterPro" id="IPR001753">
    <property type="entry name" value="Enoyl-CoA_hydra/iso"/>
</dbReference>
<dbReference type="Pfam" id="PF00378">
    <property type="entry name" value="ECH_1"/>
    <property type="match status" value="1"/>
</dbReference>
<dbReference type="SUPFAM" id="SSF51735">
    <property type="entry name" value="NAD(P)-binding Rossmann-fold domains"/>
    <property type="match status" value="1"/>
</dbReference>
<dbReference type="InterPro" id="IPR006108">
    <property type="entry name" value="3HC_DH_C"/>
</dbReference>
<keyword evidence="4" id="KW-0276">Fatty acid metabolism</keyword>
<evidence type="ECO:0000256" key="8">
    <source>
        <dbReference type="ARBA" id="ARBA00023098"/>
    </source>
</evidence>
<dbReference type="SUPFAM" id="SSF52096">
    <property type="entry name" value="ClpP/crotonase"/>
    <property type="match status" value="1"/>
</dbReference>
<keyword evidence="10" id="KW-0413">Isomerase</keyword>
<dbReference type="PANTHER" id="PTHR23309">
    <property type="entry name" value="3-HYDROXYACYL-COA DEHYROGENASE"/>
    <property type="match status" value="1"/>
</dbReference>
<evidence type="ECO:0000259" key="14">
    <source>
        <dbReference type="Pfam" id="PF00725"/>
    </source>
</evidence>
<dbReference type="Pfam" id="PF00725">
    <property type="entry name" value="3HCDH"/>
    <property type="match status" value="2"/>
</dbReference>
<dbReference type="RefSeq" id="WP_235703145.1">
    <property type="nucleotide sequence ID" value="NZ_JAKGBZ010000005.1"/>
</dbReference>
<evidence type="ECO:0000256" key="5">
    <source>
        <dbReference type="ARBA" id="ARBA00022963"/>
    </source>
</evidence>
<keyword evidence="17" id="KW-1185">Reference proteome</keyword>
<name>A0ABS9DX67_9PROT</name>
<sequence length="701" mass="74597">MSNPAVHYDVIDGIAVIAIDNPPVNALGHAVRHGLIAALDRAEADSAVKAIVLGCKGRTFSAGADITEFGKPPRDPGLHEVIERFDNSTKPIVAALFGTTLGGGLELSLGCHFRVATADAKMGLPEVKLGLLPGAGGTQRLPRLIGPEKAVAAIVSGKMIGAKAAHADGLIDAIVADPIPGAIDFAKTMLADGRKLVRVRDRSEKITAAKADPSSFDKAASEATKRLAGVEAPAACVQSVRNAFTLPFEDGLAAERGMFMKLVMGDQSRAQRHVFFAEREAQKIPGMLPEVKAAKISRAVVIGGGTMGGGIAMNFANAGIPVTIIETDEQALTRGLDRVRQTYDVSVKRGALPEGATETRMALFSGTTDWARIAEADIVIEAVFEDMDLKKRIFAKLDAHARQGALLATNTSTLDVDAIAQSTKRPADVLGMHFFSPANVMKLLEIVRGKATSHQAIATAIGIGKTMGKVPVVVGNCDGFVGNRMLARRTTECERLMLEGALPQQIDAVVTRFGFPMGPFAMGDLAGLDVGWRIRKHRGVTAPISDALCEQGRFGQKTGRGYYIYENGSRTPAPDPEVETLIVETAARLGIMRRQIDDDEILERMTYPMINEAARILEEGIAIRPSDIDVVWVYGYGWPVWRGGPCFHADLVGLSKIAERLDHYAKATGDAGLAPSALLRQLAGESKGFADFGKAAKVAAE</sequence>
<keyword evidence="5" id="KW-0442">Lipid degradation</keyword>
<proteinExistence type="predicted"/>
<keyword evidence="7" id="KW-0520">NAD</keyword>
<comment type="subcellular location">
    <subcellularLocation>
        <location evidence="1">Peroxisome</location>
    </subcellularLocation>
</comment>
<dbReference type="Proteomes" id="UP001521209">
    <property type="component" value="Unassembled WGS sequence"/>
</dbReference>
<dbReference type="SUPFAM" id="SSF48179">
    <property type="entry name" value="6-phosphogluconate dehydrogenase C-terminal domain-like"/>
    <property type="match status" value="2"/>
</dbReference>
<evidence type="ECO:0000256" key="3">
    <source>
        <dbReference type="ARBA" id="ARBA00011245"/>
    </source>
</evidence>
<evidence type="ECO:0000256" key="11">
    <source>
        <dbReference type="ARBA" id="ARBA00023239"/>
    </source>
</evidence>
<reference evidence="16 17" key="1">
    <citation type="submission" date="2022-01" db="EMBL/GenBank/DDBJ databases">
        <authorList>
            <person name="Won M."/>
            <person name="Kim S.-J."/>
            <person name="Kwon S.-W."/>
        </authorList>
    </citation>
    <scope>NUCLEOTIDE SEQUENCE [LARGE SCALE GENOMIC DNA]</scope>
    <source>
        <strain evidence="16 17">KCTC 23505</strain>
    </source>
</reference>
<feature type="domain" description="3-hydroxyacyl-CoA dehydrogenase C-terminal" evidence="14">
    <location>
        <begin position="601"/>
        <end position="684"/>
    </location>
</feature>
<comment type="pathway">
    <text evidence="2">Lipid metabolism; fatty acid beta-oxidation.</text>
</comment>
<dbReference type="Pfam" id="PF02737">
    <property type="entry name" value="3HCDH_N"/>
    <property type="match status" value="1"/>
</dbReference>
<evidence type="ECO:0000313" key="16">
    <source>
        <dbReference type="EMBL" id="MCF3945914.1"/>
    </source>
</evidence>
<evidence type="ECO:0000256" key="10">
    <source>
        <dbReference type="ARBA" id="ARBA00023235"/>
    </source>
</evidence>
<dbReference type="Gene3D" id="3.40.50.720">
    <property type="entry name" value="NAD(P)-binding Rossmann-like Domain"/>
    <property type="match status" value="1"/>
</dbReference>
<evidence type="ECO:0000256" key="2">
    <source>
        <dbReference type="ARBA" id="ARBA00005005"/>
    </source>
</evidence>